<name>A0ACB0K767_TRIPR</name>
<proteinExistence type="predicted"/>
<protein>
    <submittedName>
        <fullName evidence="1">Uncharacterized protein</fullName>
    </submittedName>
</protein>
<dbReference type="Proteomes" id="UP001177021">
    <property type="component" value="Unassembled WGS sequence"/>
</dbReference>
<sequence>MLTYSISLYSWPASLLKDIEKCVRNFIWSGDIDKRKLVTTSWKKICRPLSQGGLNLRSLSKLNKATNLKLCWNLFNSQTSWAILLRDRVFRKRKTIQHHIFSSIWSGIKDEFAVIMENTIWLLGNGEEINFWNDNWCGAPLADQFNIPFQTSQLLSSTVSDYILNGQWNIPPQLSQAFDNLTSILHQVIIPMDQSQDKLLWKHTDSGDLEIKEAYQFKMQQYQDLHWAKIIWSPDIPPSKSLLVWRLMHDKVPTDENLMLRGCSFPSMCNLCNNHVESSFHIFFECEFAIKLWSWLARCLNLVLQFTSMEDIWKLCDLNWSPQCKVTLTAAIINLLNTIWLVRNQARYNNAVISWKSAISMIIVDTSLTGNNTSKLSSNAIKDFIFLKMFRITIHHPKVPVIKEIYWQPPLLNWIKCNIDGASCGNLGNASCGGIFRNHEADFIYGFAEPLGVASSVFAELCGAMRAIEIAYQKNWRSLWLESDSTIVVSTFNNPSKPVSWALRNRWKNVLFMISQMNCIVTHIFREGNQVADLMANHGLSLNSIVYWNDNPLFISDCFDKNKLGNRYGGRLGYHAEPVML</sequence>
<evidence type="ECO:0000313" key="2">
    <source>
        <dbReference type="Proteomes" id="UP001177021"/>
    </source>
</evidence>
<gene>
    <name evidence="1" type="ORF">MILVUS5_LOCUS19914</name>
</gene>
<organism evidence="1 2">
    <name type="scientific">Trifolium pratense</name>
    <name type="common">Red clover</name>
    <dbReference type="NCBI Taxonomy" id="57577"/>
    <lineage>
        <taxon>Eukaryota</taxon>
        <taxon>Viridiplantae</taxon>
        <taxon>Streptophyta</taxon>
        <taxon>Embryophyta</taxon>
        <taxon>Tracheophyta</taxon>
        <taxon>Spermatophyta</taxon>
        <taxon>Magnoliopsida</taxon>
        <taxon>eudicotyledons</taxon>
        <taxon>Gunneridae</taxon>
        <taxon>Pentapetalae</taxon>
        <taxon>rosids</taxon>
        <taxon>fabids</taxon>
        <taxon>Fabales</taxon>
        <taxon>Fabaceae</taxon>
        <taxon>Papilionoideae</taxon>
        <taxon>50 kb inversion clade</taxon>
        <taxon>NPAAA clade</taxon>
        <taxon>Hologalegina</taxon>
        <taxon>IRL clade</taxon>
        <taxon>Trifolieae</taxon>
        <taxon>Trifolium</taxon>
    </lineage>
</organism>
<keyword evidence="2" id="KW-1185">Reference proteome</keyword>
<reference evidence="1" key="1">
    <citation type="submission" date="2023-10" db="EMBL/GenBank/DDBJ databases">
        <authorList>
            <person name="Rodriguez Cubillos JULIANA M."/>
            <person name="De Vega J."/>
        </authorList>
    </citation>
    <scope>NUCLEOTIDE SEQUENCE</scope>
</reference>
<comment type="caution">
    <text evidence="1">The sequence shown here is derived from an EMBL/GenBank/DDBJ whole genome shotgun (WGS) entry which is preliminary data.</text>
</comment>
<dbReference type="EMBL" id="CASHSV030000206">
    <property type="protein sequence ID" value="CAJ2652437.1"/>
    <property type="molecule type" value="Genomic_DNA"/>
</dbReference>
<accession>A0ACB0K767</accession>
<evidence type="ECO:0000313" key="1">
    <source>
        <dbReference type="EMBL" id="CAJ2652437.1"/>
    </source>
</evidence>